<reference evidence="2 3" key="1">
    <citation type="submission" date="2015-07" db="EMBL/GenBank/DDBJ databases">
        <authorList>
            <person name="Noorani M."/>
        </authorList>
    </citation>
    <scope>NUCLEOTIDE SEQUENCE [LARGE SCALE GENOMIC DNA]</scope>
    <source>
        <strain evidence="2">BBA 69670</strain>
    </source>
</reference>
<dbReference type="AlphaFoldDB" id="A0A0K6FXS6"/>
<protein>
    <submittedName>
        <fullName evidence="2">U3 small nucleolar RNA-associated protein 6 homolog</fullName>
    </submittedName>
</protein>
<proteinExistence type="predicted"/>
<name>A0A0K6FXS6_9AGAM</name>
<feature type="compositionally biased region" description="Pro residues" evidence="1">
    <location>
        <begin position="107"/>
        <end position="117"/>
    </location>
</feature>
<sequence>MLKYMVYYRHRKAEEALQAMQASRRRIRANAEAAEAARTHEEIQQYEPDFDETFGLNNPRFETTPEGDKGMVPENDNAPEAEPFPRPDNGDVVPMDEPPENRDMPHTPTPPASPPPLDIDYDSDESESDYQFAYAYADPPAIRLAYLNALSDHIVRKHPVRDVEISLRNTINCLRLTPNGLPPDVKPLTTLKSIRHHLGLDTSRLLVRVPVCDKCYKRYSMEDVTSAVLPATCTRAQPSCTGSYMKLGTKNGKEKKMPTKVLLYMKIVPSLRYMLLRPSFVRLLTEGSEANGLPRAPDVFYDICDGSAWKSAQIGLRRVFRRDGTVSDEPTTPGSECFVSSLGYGLFGALNIDWFGLTQKRSSGAIYLAILNLPRHARYQVHNVILACIVSGPTEPSLENLNFVVEPIVESFKQLYAGVAIKIFNENLPATVKRVYMYPLLVISDVPARSKIGGLPPHMHRKRIGCDCDVCQADLATSKAYEPENFVYLDEDDILSLSKQATESQAARNRIAKEYGIRWSVLNELPGWKPHASAPFDPMHCLYLGIVNRLWCDVIEDGYLLSTSQKAVFESFLLDLRWPSQIGRLPSPTTTGLNRRKADEWRRLISILPIALWISWRNEVDEIPNAAPPVPAQVSKKPTFTRNLPEIWECVVYLTASIRLFTSWIAYRPDIERAQSYMAYYCQGLLRLLVRLQPNHHYALHLLQYFDAYGPCYAWWLFPYERFNGILEDVELNGHSDDMDTSLARWWIRTHLLHNYLESLPDNASDEERSVLDQLCRSSQDQRGTLLAMTESLHGQRAVIKPSAVPQKYVDLRSLDETGDIYLAVLHFAQDQWPHRRLISDINFIDRGQFFLSHKSARQLQFIHRNNIRYGCSSSLRTKADQHAMLQTGEERVPVQILWHFQVEIPGEEPVICTIVARLATEGTPVLPWSLYSEDLGYYVTQDGVFDPIEAVSPEQLVSPVVTSPFTMKETGRQFRVVIAYDRTGCEIFDEAEEVVGENDT</sequence>
<dbReference type="Proteomes" id="UP000044841">
    <property type="component" value="Unassembled WGS sequence"/>
</dbReference>
<accession>A0A0K6FXS6</accession>
<dbReference type="EMBL" id="CYGV01001197">
    <property type="protein sequence ID" value="CUA70797.1"/>
    <property type="molecule type" value="Genomic_DNA"/>
</dbReference>
<keyword evidence="3" id="KW-1185">Reference proteome</keyword>
<dbReference type="PANTHER" id="PTHR46579">
    <property type="entry name" value="F5/8 TYPE C DOMAIN-CONTAINING PROTEIN-RELATED"/>
    <property type="match status" value="1"/>
</dbReference>
<dbReference type="InterPro" id="IPR004242">
    <property type="entry name" value="Transposase_21"/>
</dbReference>
<dbReference type="Pfam" id="PF02992">
    <property type="entry name" value="Transposase_21"/>
    <property type="match status" value="1"/>
</dbReference>
<evidence type="ECO:0000313" key="2">
    <source>
        <dbReference type="EMBL" id="CUA70797.1"/>
    </source>
</evidence>
<organism evidence="2 3">
    <name type="scientific">Rhizoctonia solani</name>
    <dbReference type="NCBI Taxonomy" id="456999"/>
    <lineage>
        <taxon>Eukaryota</taxon>
        <taxon>Fungi</taxon>
        <taxon>Dikarya</taxon>
        <taxon>Basidiomycota</taxon>
        <taxon>Agaricomycotina</taxon>
        <taxon>Agaricomycetes</taxon>
        <taxon>Cantharellales</taxon>
        <taxon>Ceratobasidiaceae</taxon>
        <taxon>Rhizoctonia</taxon>
    </lineage>
</organism>
<feature type="region of interest" description="Disordered" evidence="1">
    <location>
        <begin position="31"/>
        <end position="124"/>
    </location>
</feature>
<evidence type="ECO:0000256" key="1">
    <source>
        <dbReference type="SAM" id="MobiDB-lite"/>
    </source>
</evidence>
<gene>
    <name evidence="2" type="ORF">RSOLAG22IIIB_09134</name>
</gene>
<evidence type="ECO:0000313" key="3">
    <source>
        <dbReference type="Proteomes" id="UP000044841"/>
    </source>
</evidence>
<dbReference type="PANTHER" id="PTHR46579:SF1">
    <property type="entry name" value="F5_8 TYPE C DOMAIN-CONTAINING PROTEIN"/>
    <property type="match status" value="1"/>
</dbReference>